<feature type="domain" description="tRNA(Ile)-lysidine/2-thiocytidine synthase N-terminal" evidence="7">
    <location>
        <begin position="39"/>
        <end position="218"/>
    </location>
</feature>
<accession>A0A1H7J325</accession>
<dbReference type="GO" id="GO:0006400">
    <property type="term" value="P:tRNA modification"/>
    <property type="evidence" value="ECO:0007669"/>
    <property type="project" value="UniProtKB-UniRule"/>
</dbReference>
<dbReference type="Pfam" id="PF01171">
    <property type="entry name" value="ATP_bind_3"/>
    <property type="match status" value="1"/>
</dbReference>
<protein>
    <recommendedName>
        <fullName evidence="6">tRNA(Ile)-lysidine synthase</fullName>
        <ecNumber evidence="6">6.3.4.19</ecNumber>
    </recommendedName>
    <alternativeName>
        <fullName evidence="6">tRNA(Ile)-2-lysyl-cytidine synthase</fullName>
    </alternativeName>
    <alternativeName>
        <fullName evidence="6">tRNA(Ile)-lysidine synthetase</fullName>
    </alternativeName>
</protein>
<comment type="domain">
    <text evidence="6">The N-terminal region contains the highly conserved SGGXDS motif, predicted to be a P-loop motif involved in ATP binding.</text>
</comment>
<dbReference type="PANTHER" id="PTHR43033">
    <property type="entry name" value="TRNA(ILE)-LYSIDINE SYNTHASE-RELATED"/>
    <property type="match status" value="1"/>
</dbReference>
<evidence type="ECO:0000259" key="7">
    <source>
        <dbReference type="Pfam" id="PF01171"/>
    </source>
</evidence>
<comment type="subcellular location">
    <subcellularLocation>
        <location evidence="6">Cytoplasm</location>
    </subcellularLocation>
</comment>
<keyword evidence="1 6" id="KW-0436">Ligase</keyword>
<dbReference type="OrthoDB" id="9807403at2"/>
<evidence type="ECO:0000256" key="1">
    <source>
        <dbReference type="ARBA" id="ARBA00022598"/>
    </source>
</evidence>
<keyword evidence="2 6" id="KW-0819">tRNA processing</keyword>
<feature type="binding site" evidence="6">
    <location>
        <begin position="43"/>
        <end position="48"/>
    </location>
    <ligand>
        <name>ATP</name>
        <dbReference type="ChEBI" id="CHEBI:30616"/>
    </ligand>
</feature>
<evidence type="ECO:0000256" key="2">
    <source>
        <dbReference type="ARBA" id="ARBA00022694"/>
    </source>
</evidence>
<dbReference type="GO" id="GO:0005737">
    <property type="term" value="C:cytoplasm"/>
    <property type="evidence" value="ECO:0007669"/>
    <property type="project" value="UniProtKB-SubCell"/>
</dbReference>
<proteinExistence type="inferred from homology"/>
<evidence type="ECO:0000313" key="8">
    <source>
        <dbReference type="EMBL" id="SEK68582.1"/>
    </source>
</evidence>
<keyword evidence="6" id="KW-0963">Cytoplasm</keyword>
<dbReference type="PANTHER" id="PTHR43033:SF1">
    <property type="entry name" value="TRNA(ILE)-LYSIDINE SYNTHASE-RELATED"/>
    <property type="match status" value="1"/>
</dbReference>
<evidence type="ECO:0000256" key="4">
    <source>
        <dbReference type="ARBA" id="ARBA00022840"/>
    </source>
</evidence>
<dbReference type="Proteomes" id="UP000199283">
    <property type="component" value="Unassembled WGS sequence"/>
</dbReference>
<dbReference type="AlphaFoldDB" id="A0A1H7J325"/>
<dbReference type="GO" id="GO:0032267">
    <property type="term" value="F:tRNA(Ile)-lysidine synthase activity"/>
    <property type="evidence" value="ECO:0007669"/>
    <property type="project" value="UniProtKB-EC"/>
</dbReference>
<dbReference type="EC" id="6.3.4.19" evidence="6"/>
<evidence type="ECO:0000256" key="3">
    <source>
        <dbReference type="ARBA" id="ARBA00022741"/>
    </source>
</evidence>
<dbReference type="EMBL" id="FNZQ01000001">
    <property type="protein sequence ID" value="SEK68582.1"/>
    <property type="molecule type" value="Genomic_DNA"/>
</dbReference>
<evidence type="ECO:0000256" key="6">
    <source>
        <dbReference type="HAMAP-Rule" id="MF_01161"/>
    </source>
</evidence>
<dbReference type="Gene3D" id="3.40.50.620">
    <property type="entry name" value="HUPs"/>
    <property type="match status" value="1"/>
</dbReference>
<keyword evidence="4 6" id="KW-0067">ATP-binding</keyword>
<evidence type="ECO:0000313" key="9">
    <source>
        <dbReference type="Proteomes" id="UP000199283"/>
    </source>
</evidence>
<dbReference type="InterPro" id="IPR012795">
    <property type="entry name" value="tRNA_Ile_lys_synt_N"/>
</dbReference>
<evidence type="ECO:0000256" key="5">
    <source>
        <dbReference type="ARBA" id="ARBA00048539"/>
    </source>
</evidence>
<name>A0A1H7J325_9RHOB</name>
<dbReference type="STRING" id="188906.SAMN04488526_1238"/>
<comment type="similarity">
    <text evidence="6">Belongs to the tRNA(Ile)-lysidine synthase family.</text>
</comment>
<comment type="function">
    <text evidence="6">Ligates lysine onto the cytidine present at position 34 of the AUA codon-specific tRNA(Ile) that contains the anticodon CAU, in an ATP-dependent manner. Cytidine is converted to lysidine, thus changing the amino acid specificity of the tRNA from methionine to isoleucine.</text>
</comment>
<gene>
    <name evidence="6" type="primary">tilS</name>
    <name evidence="8" type="ORF">SAMN04488526_1238</name>
</gene>
<dbReference type="InterPro" id="IPR012094">
    <property type="entry name" value="tRNA_Ile_lys_synt"/>
</dbReference>
<keyword evidence="3 6" id="KW-0547">Nucleotide-binding</keyword>
<keyword evidence="9" id="KW-1185">Reference proteome</keyword>
<reference evidence="8 9" key="1">
    <citation type="submission" date="2016-10" db="EMBL/GenBank/DDBJ databases">
        <authorList>
            <person name="de Groot N.N."/>
        </authorList>
    </citation>
    <scope>NUCLEOTIDE SEQUENCE [LARGE SCALE GENOMIC DNA]</scope>
    <source>
        <strain evidence="8 9">DSM 14858</strain>
    </source>
</reference>
<dbReference type="CDD" id="cd01992">
    <property type="entry name" value="TilS_N"/>
    <property type="match status" value="1"/>
</dbReference>
<dbReference type="NCBIfam" id="TIGR02432">
    <property type="entry name" value="lysidine_TilS_N"/>
    <property type="match status" value="1"/>
</dbReference>
<dbReference type="GO" id="GO:0005524">
    <property type="term" value="F:ATP binding"/>
    <property type="evidence" value="ECO:0007669"/>
    <property type="project" value="UniProtKB-UniRule"/>
</dbReference>
<dbReference type="SUPFAM" id="SSF52402">
    <property type="entry name" value="Adenine nucleotide alpha hydrolases-like"/>
    <property type="match status" value="1"/>
</dbReference>
<comment type="catalytic activity">
    <reaction evidence="5 6">
        <text>cytidine(34) in tRNA(Ile2) + L-lysine + ATP = lysidine(34) in tRNA(Ile2) + AMP + diphosphate + H(+)</text>
        <dbReference type="Rhea" id="RHEA:43744"/>
        <dbReference type="Rhea" id="RHEA-COMP:10625"/>
        <dbReference type="Rhea" id="RHEA-COMP:10670"/>
        <dbReference type="ChEBI" id="CHEBI:15378"/>
        <dbReference type="ChEBI" id="CHEBI:30616"/>
        <dbReference type="ChEBI" id="CHEBI:32551"/>
        <dbReference type="ChEBI" id="CHEBI:33019"/>
        <dbReference type="ChEBI" id="CHEBI:82748"/>
        <dbReference type="ChEBI" id="CHEBI:83665"/>
        <dbReference type="ChEBI" id="CHEBI:456215"/>
        <dbReference type="EC" id="6.3.4.19"/>
    </reaction>
</comment>
<organism evidence="8 9">
    <name type="scientific">Jannaschia helgolandensis</name>
    <dbReference type="NCBI Taxonomy" id="188906"/>
    <lineage>
        <taxon>Bacteria</taxon>
        <taxon>Pseudomonadati</taxon>
        <taxon>Pseudomonadota</taxon>
        <taxon>Alphaproteobacteria</taxon>
        <taxon>Rhodobacterales</taxon>
        <taxon>Roseobacteraceae</taxon>
        <taxon>Jannaschia</taxon>
    </lineage>
</organism>
<dbReference type="HAMAP" id="MF_01161">
    <property type="entry name" value="tRNA_Ile_lys_synt"/>
    <property type="match status" value="1"/>
</dbReference>
<dbReference type="InterPro" id="IPR014729">
    <property type="entry name" value="Rossmann-like_a/b/a_fold"/>
</dbReference>
<dbReference type="InterPro" id="IPR011063">
    <property type="entry name" value="TilS/TtcA_N"/>
</dbReference>
<sequence>MRRGQVLAAPDNTIEGRLWASLETLLGPRRPRFEPGPLGVAISGGGDSTALLLATLDWAKEDGIDVRAVTVDHGLRDGSAAEANHVATLCAGLDCPHDTLTLTDLVPGPNLQARARNARYDAMKDWAGTVGCNAVLLGHTADDVAETLVLRLRRGAGIDGLARMAAWRLAAHTSLHWGRPFLDIRRAELRDYLGAKGITPIEDPSNEDPSFDRIAVRHAMASLGLDVATLCQSATALGEARDTLDHRMRMLARELIREDRGDLIFALAPFSDLFASEPEHARRLLVAALAWVGGKSDAPRRAEQRRLRENILNRQACTLAGCRIEPNLPDMRIGRELSAVAGPSQTDAVWDGRWILDGPHAPELTVGALGDDINSIDWRATGLPRKTVMASPAVRRGDSLIAAPIAGWSEGWDAFPRVAFAQALIRR</sequence>